<sequence>MKLQEYFRLPYYEEQSMDEIKKRTQRNDERFLLFVTRMKKLTVEKPTEVEHVRIIKSRLLLYLLACKGLRTIGKVFELAHWQAQQYEPFPNTRGFLKEKYLVYQDVEERRSEDRKNLRYYHSGSHRKLKRTLKEHIRSRCLLGML</sequence>
<dbReference type="EMBL" id="JABFTP020000062">
    <property type="protein sequence ID" value="KAL3273283.1"/>
    <property type="molecule type" value="Genomic_DNA"/>
</dbReference>
<evidence type="ECO:0000313" key="1">
    <source>
        <dbReference type="EMBL" id="KAL3273283.1"/>
    </source>
</evidence>
<protein>
    <submittedName>
        <fullName evidence="1">Uncharacterized protein</fullName>
    </submittedName>
</protein>
<name>A0ABD2N3J0_9CUCU</name>
<reference evidence="1 2" key="1">
    <citation type="journal article" date="2021" name="BMC Biol.">
        <title>Horizontally acquired antibacterial genes associated with adaptive radiation of ladybird beetles.</title>
        <authorList>
            <person name="Li H.S."/>
            <person name="Tang X.F."/>
            <person name="Huang Y.H."/>
            <person name="Xu Z.Y."/>
            <person name="Chen M.L."/>
            <person name="Du X.Y."/>
            <person name="Qiu B.Y."/>
            <person name="Chen P.T."/>
            <person name="Zhang W."/>
            <person name="Slipinski A."/>
            <person name="Escalona H.E."/>
            <person name="Waterhouse R.M."/>
            <person name="Zwick A."/>
            <person name="Pang H."/>
        </authorList>
    </citation>
    <scope>NUCLEOTIDE SEQUENCE [LARGE SCALE GENOMIC DNA]</scope>
    <source>
        <strain evidence="1">SYSU2018</strain>
    </source>
</reference>
<evidence type="ECO:0000313" key="2">
    <source>
        <dbReference type="Proteomes" id="UP001516400"/>
    </source>
</evidence>
<organism evidence="1 2">
    <name type="scientific">Cryptolaemus montrouzieri</name>
    <dbReference type="NCBI Taxonomy" id="559131"/>
    <lineage>
        <taxon>Eukaryota</taxon>
        <taxon>Metazoa</taxon>
        <taxon>Ecdysozoa</taxon>
        <taxon>Arthropoda</taxon>
        <taxon>Hexapoda</taxon>
        <taxon>Insecta</taxon>
        <taxon>Pterygota</taxon>
        <taxon>Neoptera</taxon>
        <taxon>Endopterygota</taxon>
        <taxon>Coleoptera</taxon>
        <taxon>Polyphaga</taxon>
        <taxon>Cucujiformia</taxon>
        <taxon>Coccinelloidea</taxon>
        <taxon>Coccinellidae</taxon>
        <taxon>Scymninae</taxon>
        <taxon>Scymnini</taxon>
        <taxon>Cryptolaemus</taxon>
    </lineage>
</organism>
<dbReference type="AlphaFoldDB" id="A0ABD2N3J0"/>
<dbReference type="Proteomes" id="UP001516400">
    <property type="component" value="Unassembled WGS sequence"/>
</dbReference>
<accession>A0ABD2N3J0</accession>
<gene>
    <name evidence="1" type="ORF">HHI36_014737</name>
</gene>
<proteinExistence type="predicted"/>
<comment type="caution">
    <text evidence="1">The sequence shown here is derived from an EMBL/GenBank/DDBJ whole genome shotgun (WGS) entry which is preliminary data.</text>
</comment>
<keyword evidence="2" id="KW-1185">Reference proteome</keyword>